<dbReference type="PANTHER" id="PTHR42784:SF1">
    <property type="entry name" value="PYRANOSE 2-OXIDASE"/>
    <property type="match status" value="1"/>
</dbReference>
<sequence length="530" mass="57075">MEIVIVGSGPSAAAAALALDGVREATITVLDLGAELESGRQDARAAMASTSPDRWSPDDLNLVSSLPQAAAPGQLPVKQIYGSNFVFANAGQLDDIDADGEANPLVVSGAYGGFSNTWGAQMMPYSTGTFKTWPISRPDLEPHYREILSQIPYSGEHDDLEETFPLMGMPDHLPAVTDRTSSVLRRYERNRIAVRRHGVTVGLARLALKGSACRRVGLCMTGCPYQLIYSASQTFDRLRAKGRVDYRSGMRVDRIEEDDTGRVSVHATEVDTGQRRVFGADRVLVGAGAIGTTRIVAGSLGLTNRSIRLAESVQFMTPFLSLRPVAELTQAGEFTLNQFNLFVTFDSDGKDAALVHCYPYNDIMLAALPGVLTSGSLSALTGTGLRRLTVGLGYLPSWASPPVELRIGRATTDGSLPPIRVTSGRNDATQPMLERVLRQLRRCGRALDLHPIPGQTKLSGAAKSYHYGGSFPMQAKPFGRFASDSLGRVNPWRNVHLVDASVFPTVAATTFTLTIMANAHRIATEAVGRA</sequence>
<comment type="cofactor">
    <cofactor evidence="1">
        <name>FAD</name>
        <dbReference type="ChEBI" id="CHEBI:57692"/>
    </cofactor>
</comment>
<dbReference type="SUPFAM" id="SSF51905">
    <property type="entry name" value="FAD/NAD(P)-binding domain"/>
    <property type="match status" value="1"/>
</dbReference>
<reference evidence="7 8" key="1">
    <citation type="journal article" date="2015" name="Emerg. Microbes Infect.">
        <title>Characterization of 17 strains belonging to the Mycobacterium simiae complex and description of Mycobacterium paraense sp. nov.</title>
        <authorList>
            <person name="Fusco da Costa A.R."/>
            <person name="Fedrizzi T."/>
            <person name="Lopes M.L."/>
            <person name="Pecorari M."/>
            <person name="Oliveira da Costa W.L."/>
            <person name="Giacobazzi E."/>
            <person name="da Costa Bahia J.R."/>
            <person name="De Sanctis V."/>
            <person name="Batista Lima K.V."/>
            <person name="Bertorelli R."/>
            <person name="Grottola A."/>
            <person name="Fabio A."/>
            <person name="Mariottini A."/>
            <person name="Ferretti P."/>
            <person name="Di Leva F."/>
            <person name="Fregni Serpini G."/>
            <person name="Tagliazucchi S."/>
            <person name="Rumpianesi F."/>
            <person name="Jousson O."/>
            <person name="Segata N."/>
            <person name="Tortoli E."/>
        </authorList>
    </citation>
    <scope>NUCLEOTIDE SEQUENCE [LARGE SCALE GENOMIC DNA]</scope>
    <source>
        <strain evidence="7 8">FI-07156</strain>
    </source>
</reference>
<evidence type="ECO:0000256" key="2">
    <source>
        <dbReference type="ARBA" id="ARBA00010790"/>
    </source>
</evidence>
<accession>A0ABX3VP17</accession>
<gene>
    <name evidence="7" type="ORF">AWB91_12695</name>
</gene>
<evidence type="ECO:0000256" key="4">
    <source>
        <dbReference type="ARBA" id="ARBA00022827"/>
    </source>
</evidence>
<evidence type="ECO:0000256" key="5">
    <source>
        <dbReference type="ARBA" id="ARBA00023002"/>
    </source>
</evidence>
<keyword evidence="5" id="KW-0560">Oxidoreductase</keyword>
<dbReference type="Pfam" id="PF05199">
    <property type="entry name" value="GMC_oxred_C"/>
    <property type="match status" value="1"/>
</dbReference>
<dbReference type="InterPro" id="IPR036188">
    <property type="entry name" value="FAD/NAD-bd_sf"/>
</dbReference>
<feature type="domain" description="Glucose-methanol-choline oxidoreductase C-terminal" evidence="6">
    <location>
        <begin position="432"/>
        <end position="519"/>
    </location>
</feature>
<keyword evidence="8" id="KW-1185">Reference proteome</keyword>
<dbReference type="PANTHER" id="PTHR42784">
    <property type="entry name" value="PYRANOSE 2-OXIDASE"/>
    <property type="match status" value="1"/>
</dbReference>
<evidence type="ECO:0000256" key="3">
    <source>
        <dbReference type="ARBA" id="ARBA00022630"/>
    </source>
</evidence>
<keyword evidence="3" id="KW-0285">Flavoprotein</keyword>
<dbReference type="InterPro" id="IPR007867">
    <property type="entry name" value="GMC_OxRtase_C"/>
</dbReference>
<dbReference type="EMBL" id="LQPK01000010">
    <property type="protein sequence ID" value="ORW31860.1"/>
    <property type="molecule type" value="Genomic_DNA"/>
</dbReference>
<dbReference type="InterPro" id="IPR051473">
    <property type="entry name" value="P2Ox-like"/>
</dbReference>
<evidence type="ECO:0000313" key="8">
    <source>
        <dbReference type="Proteomes" id="UP000193801"/>
    </source>
</evidence>
<organism evidence="7 8">
    <name type="scientific">Mycobacterium paraense</name>
    <dbReference type="NCBI Taxonomy" id="767916"/>
    <lineage>
        <taxon>Bacteria</taxon>
        <taxon>Bacillati</taxon>
        <taxon>Actinomycetota</taxon>
        <taxon>Actinomycetes</taxon>
        <taxon>Mycobacteriales</taxon>
        <taxon>Mycobacteriaceae</taxon>
        <taxon>Mycobacterium</taxon>
        <taxon>Mycobacterium simiae complex</taxon>
    </lineage>
</organism>
<dbReference type="Proteomes" id="UP000193801">
    <property type="component" value="Unassembled WGS sequence"/>
</dbReference>
<keyword evidence="4" id="KW-0274">FAD</keyword>
<evidence type="ECO:0000259" key="6">
    <source>
        <dbReference type="Pfam" id="PF05199"/>
    </source>
</evidence>
<evidence type="ECO:0000313" key="7">
    <source>
        <dbReference type="EMBL" id="ORW31860.1"/>
    </source>
</evidence>
<comment type="caution">
    <text evidence="7">The sequence shown here is derived from an EMBL/GenBank/DDBJ whole genome shotgun (WGS) entry which is preliminary data.</text>
</comment>
<evidence type="ECO:0000256" key="1">
    <source>
        <dbReference type="ARBA" id="ARBA00001974"/>
    </source>
</evidence>
<protein>
    <recommendedName>
        <fullName evidence="6">Glucose-methanol-choline oxidoreductase C-terminal domain-containing protein</fullName>
    </recommendedName>
</protein>
<comment type="similarity">
    <text evidence="2">Belongs to the GMC oxidoreductase family.</text>
</comment>
<proteinExistence type="inferred from homology"/>
<name>A0ABX3VP17_9MYCO</name>
<dbReference type="Gene3D" id="3.50.50.60">
    <property type="entry name" value="FAD/NAD(P)-binding domain"/>
    <property type="match status" value="2"/>
</dbReference>